<sequence length="58" mass="6627">MYVGTSTLSRTRTYRENHATMQPCNYATLHHDRVNKNNNSNNSNNNDPSINSYGKLPN</sequence>
<feature type="region of interest" description="Disordered" evidence="1">
    <location>
        <begin position="1"/>
        <end position="58"/>
    </location>
</feature>
<name>A0A3N4KH03_9PEZI</name>
<organism evidence="2 3">
    <name type="scientific">Morchella conica CCBAS932</name>
    <dbReference type="NCBI Taxonomy" id="1392247"/>
    <lineage>
        <taxon>Eukaryota</taxon>
        <taxon>Fungi</taxon>
        <taxon>Dikarya</taxon>
        <taxon>Ascomycota</taxon>
        <taxon>Pezizomycotina</taxon>
        <taxon>Pezizomycetes</taxon>
        <taxon>Pezizales</taxon>
        <taxon>Morchellaceae</taxon>
        <taxon>Morchella</taxon>
    </lineage>
</organism>
<proteinExistence type="predicted"/>
<gene>
    <name evidence="2" type="ORF">P167DRAFT_538153</name>
</gene>
<protein>
    <submittedName>
        <fullName evidence="2">Uncharacterized protein</fullName>
    </submittedName>
</protein>
<dbReference type="AlphaFoldDB" id="A0A3N4KH03"/>
<feature type="compositionally biased region" description="Polar residues" evidence="1">
    <location>
        <begin position="1"/>
        <end position="11"/>
    </location>
</feature>
<feature type="compositionally biased region" description="Low complexity" evidence="1">
    <location>
        <begin position="36"/>
        <end position="52"/>
    </location>
</feature>
<dbReference type="EMBL" id="ML119148">
    <property type="protein sequence ID" value="RPB09834.1"/>
    <property type="molecule type" value="Genomic_DNA"/>
</dbReference>
<evidence type="ECO:0000313" key="2">
    <source>
        <dbReference type="EMBL" id="RPB09834.1"/>
    </source>
</evidence>
<dbReference type="Proteomes" id="UP000277580">
    <property type="component" value="Unassembled WGS sequence"/>
</dbReference>
<accession>A0A3N4KH03</accession>
<evidence type="ECO:0000256" key="1">
    <source>
        <dbReference type="SAM" id="MobiDB-lite"/>
    </source>
</evidence>
<reference evidence="2 3" key="1">
    <citation type="journal article" date="2018" name="Nat. Ecol. Evol.">
        <title>Pezizomycetes genomes reveal the molecular basis of ectomycorrhizal truffle lifestyle.</title>
        <authorList>
            <person name="Murat C."/>
            <person name="Payen T."/>
            <person name="Noel B."/>
            <person name="Kuo A."/>
            <person name="Morin E."/>
            <person name="Chen J."/>
            <person name="Kohler A."/>
            <person name="Krizsan K."/>
            <person name="Balestrini R."/>
            <person name="Da Silva C."/>
            <person name="Montanini B."/>
            <person name="Hainaut M."/>
            <person name="Levati E."/>
            <person name="Barry K.W."/>
            <person name="Belfiori B."/>
            <person name="Cichocki N."/>
            <person name="Clum A."/>
            <person name="Dockter R.B."/>
            <person name="Fauchery L."/>
            <person name="Guy J."/>
            <person name="Iotti M."/>
            <person name="Le Tacon F."/>
            <person name="Lindquist E.A."/>
            <person name="Lipzen A."/>
            <person name="Malagnac F."/>
            <person name="Mello A."/>
            <person name="Molinier V."/>
            <person name="Miyauchi S."/>
            <person name="Poulain J."/>
            <person name="Riccioni C."/>
            <person name="Rubini A."/>
            <person name="Sitrit Y."/>
            <person name="Splivallo R."/>
            <person name="Traeger S."/>
            <person name="Wang M."/>
            <person name="Zifcakova L."/>
            <person name="Wipf D."/>
            <person name="Zambonelli A."/>
            <person name="Paolocci F."/>
            <person name="Nowrousian M."/>
            <person name="Ottonello S."/>
            <person name="Baldrian P."/>
            <person name="Spatafora J.W."/>
            <person name="Henrissat B."/>
            <person name="Nagy L.G."/>
            <person name="Aury J.M."/>
            <person name="Wincker P."/>
            <person name="Grigoriev I.V."/>
            <person name="Bonfante P."/>
            <person name="Martin F.M."/>
        </authorList>
    </citation>
    <scope>NUCLEOTIDE SEQUENCE [LARGE SCALE GENOMIC DNA]</scope>
    <source>
        <strain evidence="2 3">CCBAS932</strain>
    </source>
</reference>
<dbReference type="InParanoid" id="A0A3N4KH03"/>
<evidence type="ECO:0000313" key="3">
    <source>
        <dbReference type="Proteomes" id="UP000277580"/>
    </source>
</evidence>
<keyword evidence="3" id="KW-1185">Reference proteome</keyword>